<evidence type="ECO:0000256" key="3">
    <source>
        <dbReference type="SAM" id="Phobius"/>
    </source>
</evidence>
<evidence type="ECO:0000313" key="5">
    <source>
        <dbReference type="EMBL" id="QIP37151.1"/>
    </source>
</evidence>
<keyword evidence="3" id="KW-0812">Transmembrane</keyword>
<name>A0A858JJQ2_9PROT</name>
<protein>
    <submittedName>
        <fullName evidence="5">FAD-binding oxidoreductase</fullName>
    </submittedName>
</protein>
<keyword evidence="6" id="KW-1185">Reference proteome</keyword>
<evidence type="ECO:0000256" key="1">
    <source>
        <dbReference type="ARBA" id="ARBA00009410"/>
    </source>
</evidence>
<dbReference type="Gene3D" id="3.50.50.60">
    <property type="entry name" value="FAD/NAD(P)-binding domain"/>
    <property type="match status" value="1"/>
</dbReference>
<dbReference type="RefSeq" id="WP_039999149.1">
    <property type="nucleotide sequence ID" value="NZ_CP139093.1"/>
</dbReference>
<sequence>MAPKVEPVQPSTEFPARTNVVIIGGGIIGVTAALFLARSGIPVTLCEKGHIAGEQSSRNWGWTRVMGRDERELPLGQASLNLWGQMNEMTGRDTGFRQCGILYACDNEREMNDFLKWKDIADRYQIRTEVLDPARTAEKSGSQRLFRGGLFCPTDGRAEPTMAAPAIAAAAREQGATVLTRCAVRGVETRGGRVCGVVTERGTIACESVILAGGAWSRLFAGNTGIDLPSLQVLGSVARVDNVEGGPEETVGGSDFAFRRNIQGGYNISRRNASVADIVPDSFRQFTRFIGAYRTGWRELRLHLGRRFLEEMRMPRAWSMDEISPFEIIRTLDPEPSHYLLDEAITILKRDFPAFRTMREVERWGGMIDVTPDAVPVIGPVDSLPGFYLATGFSGHGFGIGPGGGRLIADLVSGRTPVVDPTPFRFGRFNTDRRP</sequence>
<dbReference type="Gene3D" id="3.30.9.10">
    <property type="entry name" value="D-Amino Acid Oxidase, subunit A, domain 2"/>
    <property type="match status" value="1"/>
</dbReference>
<keyword evidence="3" id="KW-1133">Transmembrane helix</keyword>
<evidence type="ECO:0000256" key="2">
    <source>
        <dbReference type="ARBA" id="ARBA00023002"/>
    </source>
</evidence>
<dbReference type="GO" id="GO:0055130">
    <property type="term" value="P:D-alanine catabolic process"/>
    <property type="evidence" value="ECO:0007669"/>
    <property type="project" value="TreeGrafter"/>
</dbReference>
<dbReference type="Proteomes" id="UP000502533">
    <property type="component" value="Chromosome"/>
</dbReference>
<proteinExistence type="inferred from homology"/>
<feature type="transmembrane region" description="Helical" evidence="3">
    <location>
        <begin position="20"/>
        <end position="37"/>
    </location>
</feature>
<dbReference type="KEGG" id="kre:GWK63_14735"/>
<keyword evidence="2" id="KW-0560">Oxidoreductase</keyword>
<evidence type="ECO:0000313" key="6">
    <source>
        <dbReference type="Proteomes" id="UP000502533"/>
    </source>
</evidence>
<accession>A0A858JJQ2</accession>
<evidence type="ECO:0000259" key="4">
    <source>
        <dbReference type="Pfam" id="PF01266"/>
    </source>
</evidence>
<dbReference type="GO" id="GO:0005737">
    <property type="term" value="C:cytoplasm"/>
    <property type="evidence" value="ECO:0007669"/>
    <property type="project" value="TreeGrafter"/>
</dbReference>
<dbReference type="InterPro" id="IPR036188">
    <property type="entry name" value="FAD/NAD-bd_sf"/>
</dbReference>
<dbReference type="GO" id="GO:0005886">
    <property type="term" value="C:plasma membrane"/>
    <property type="evidence" value="ECO:0007669"/>
    <property type="project" value="TreeGrafter"/>
</dbReference>
<gene>
    <name evidence="5" type="ORF">GWK63_14735</name>
</gene>
<dbReference type="PANTHER" id="PTHR13847">
    <property type="entry name" value="SARCOSINE DEHYDROGENASE-RELATED"/>
    <property type="match status" value="1"/>
</dbReference>
<dbReference type="GO" id="GO:0008718">
    <property type="term" value="F:D-amino-acid dehydrogenase activity"/>
    <property type="evidence" value="ECO:0007669"/>
    <property type="project" value="TreeGrafter"/>
</dbReference>
<comment type="similarity">
    <text evidence="1">Belongs to the DadA oxidoreductase family.</text>
</comment>
<reference evidence="5 6" key="1">
    <citation type="submission" date="2020-03" db="EMBL/GenBank/DDBJ databases">
        <title>Isolation of cellulose-producing strains, genome characterization and application of the synthesized cellulose films as an economical and sustainable material for piezoelectric sensor construction.</title>
        <authorList>
            <person name="Mangayil R.K."/>
        </authorList>
    </citation>
    <scope>NUCLEOTIDE SEQUENCE [LARGE SCALE GENOMIC DNA]</scope>
    <source>
        <strain evidence="5 6">ENS 9a1a</strain>
    </source>
</reference>
<keyword evidence="3" id="KW-0472">Membrane</keyword>
<organism evidence="5 6">
    <name type="scientific">Komagataeibacter rhaeticus</name>
    <dbReference type="NCBI Taxonomy" id="215221"/>
    <lineage>
        <taxon>Bacteria</taxon>
        <taxon>Pseudomonadati</taxon>
        <taxon>Pseudomonadota</taxon>
        <taxon>Alphaproteobacteria</taxon>
        <taxon>Acetobacterales</taxon>
        <taxon>Acetobacteraceae</taxon>
        <taxon>Komagataeibacter</taxon>
    </lineage>
</organism>
<dbReference type="PANTHER" id="PTHR13847:SF280">
    <property type="entry name" value="D-AMINO ACID DEHYDROGENASE"/>
    <property type="match status" value="1"/>
</dbReference>
<dbReference type="Pfam" id="PF01266">
    <property type="entry name" value="DAO"/>
    <property type="match status" value="1"/>
</dbReference>
<dbReference type="PRINTS" id="PR00420">
    <property type="entry name" value="RNGMNOXGNASE"/>
</dbReference>
<dbReference type="SUPFAM" id="SSF51905">
    <property type="entry name" value="FAD/NAD(P)-binding domain"/>
    <property type="match status" value="1"/>
</dbReference>
<dbReference type="InterPro" id="IPR006076">
    <property type="entry name" value="FAD-dep_OxRdtase"/>
</dbReference>
<dbReference type="AlphaFoldDB" id="A0A858JJQ2"/>
<feature type="domain" description="FAD dependent oxidoreductase" evidence="4">
    <location>
        <begin position="20"/>
        <end position="411"/>
    </location>
</feature>
<dbReference type="EMBL" id="CP050139">
    <property type="protein sequence ID" value="QIP37151.1"/>
    <property type="molecule type" value="Genomic_DNA"/>
</dbReference>